<feature type="non-terminal residue" evidence="1">
    <location>
        <position position="204"/>
    </location>
</feature>
<evidence type="ECO:0000313" key="1">
    <source>
        <dbReference type="EMBL" id="CAG8817314.1"/>
    </source>
</evidence>
<dbReference type="EMBL" id="CAJVQB010031721">
    <property type="protein sequence ID" value="CAG8817314.1"/>
    <property type="molecule type" value="Genomic_DNA"/>
</dbReference>
<name>A0ABN7W5I9_GIGMA</name>
<sequence length="204" mass="23570">MSNFNANSNSPHSRCTTPLLHQMPTLQLTSLIQYFNITQHIWAQQNQSSQLDDIWTTSNILTNCSGINISPSTGSTDTRKKYLYYKITEETWKEFSFHITNWMINLKLTTDSPINDVASLNKHWHKWNMAVKEAANNLKIIQQSQKTYLISTLPKLTQPIEHNPTTNQTVNGLSNPQHYTTRSIDTVIQSHLHHYIRATQSYIQ</sequence>
<evidence type="ECO:0000313" key="2">
    <source>
        <dbReference type="Proteomes" id="UP000789901"/>
    </source>
</evidence>
<gene>
    <name evidence="1" type="ORF">GMARGA_LOCUS26773</name>
</gene>
<proteinExistence type="predicted"/>
<accession>A0ABN7W5I9</accession>
<dbReference type="Proteomes" id="UP000789901">
    <property type="component" value="Unassembled WGS sequence"/>
</dbReference>
<organism evidence="1 2">
    <name type="scientific">Gigaspora margarita</name>
    <dbReference type="NCBI Taxonomy" id="4874"/>
    <lineage>
        <taxon>Eukaryota</taxon>
        <taxon>Fungi</taxon>
        <taxon>Fungi incertae sedis</taxon>
        <taxon>Mucoromycota</taxon>
        <taxon>Glomeromycotina</taxon>
        <taxon>Glomeromycetes</taxon>
        <taxon>Diversisporales</taxon>
        <taxon>Gigasporaceae</taxon>
        <taxon>Gigaspora</taxon>
    </lineage>
</organism>
<reference evidence="1 2" key="1">
    <citation type="submission" date="2021-06" db="EMBL/GenBank/DDBJ databases">
        <authorList>
            <person name="Kallberg Y."/>
            <person name="Tangrot J."/>
            <person name="Rosling A."/>
        </authorList>
    </citation>
    <scope>NUCLEOTIDE SEQUENCE [LARGE SCALE GENOMIC DNA]</scope>
    <source>
        <strain evidence="1 2">120-4 pot B 10/14</strain>
    </source>
</reference>
<comment type="caution">
    <text evidence="1">The sequence shown here is derived from an EMBL/GenBank/DDBJ whole genome shotgun (WGS) entry which is preliminary data.</text>
</comment>
<protein>
    <submittedName>
        <fullName evidence="1">43152_t:CDS:1</fullName>
    </submittedName>
</protein>
<keyword evidence="2" id="KW-1185">Reference proteome</keyword>